<dbReference type="Proteomes" id="UP000320338">
    <property type="component" value="Unassembled WGS sequence"/>
</dbReference>
<dbReference type="PANTHER" id="PTHR43581:SF4">
    <property type="entry name" value="ATP_GTP PHOSPHATASE"/>
    <property type="match status" value="1"/>
</dbReference>
<dbReference type="GO" id="GO:0006302">
    <property type="term" value="P:double-strand break repair"/>
    <property type="evidence" value="ECO:0007669"/>
    <property type="project" value="InterPro"/>
</dbReference>
<dbReference type="InterPro" id="IPR003959">
    <property type="entry name" value="ATPase_AAA_core"/>
</dbReference>
<dbReference type="EMBL" id="BJNG01000057">
    <property type="protein sequence ID" value="GEC22794.1"/>
    <property type="molecule type" value="Genomic_DNA"/>
</dbReference>
<feature type="domain" description="Rad50/SbcC-type AAA" evidence="2">
    <location>
        <begin position="30"/>
        <end position="67"/>
    </location>
</feature>
<dbReference type="PANTHER" id="PTHR43581">
    <property type="entry name" value="ATP/GTP PHOSPHATASE"/>
    <property type="match status" value="1"/>
</dbReference>
<dbReference type="Pfam" id="PF13304">
    <property type="entry name" value="AAA_21"/>
    <property type="match status" value="1"/>
</dbReference>
<accession>A0A4Y3WVK5</accession>
<dbReference type="SUPFAM" id="SSF52540">
    <property type="entry name" value="P-loop containing nucleoside triphosphate hydrolases"/>
    <property type="match status" value="1"/>
</dbReference>
<sequence>MTFRSEIRDSDIQTLEDKVTGDKYGKYLKRIILKRVRGFTDRVVSLDFPVTAVVGPNGGGKTTILGAASLAYLEIPPGRFFAKSGRYDASMKDWSLEFEVIDRTVNARLPLARTASFPSLKWNRKALLRPVLVFGVTRTIPATERRELVKAIGNKFSAASEVELSEPVVDAVEKILGKNIAGFTRLFVDSQKRVSLFAARSPGGEQYSEFHFGAGEASVIRIVSDIESAPDNAMILIEEIENGLHPVATRRLVEYLIDVALRKSVQVVFTTHSNDAIDPLPPKAIWAAYNGEVLQGKLDIKALRTITGQVDAKLAVFVEDSFAEQMMWTVLRYYGGIELDAVLVHRMGGERPAIKVNGQHNLDPTARFPSVCVLDGDQAGKCDPSKSIFAFPGTGMPEAHIFDVIHGDIERLAARLAVSLQLPSSAQERVKAVVLDRGLTNRDRHNVFQQIGDDLDFTAASVVGSAFLAIWAQECDSEVRTLVDGFAKHLPLR</sequence>
<keyword evidence="4" id="KW-1185">Reference proteome</keyword>
<comment type="caution">
    <text evidence="3">The sequence shown here is derived from an EMBL/GenBank/DDBJ whole genome shotgun (WGS) entry which is preliminary data.</text>
</comment>
<dbReference type="GO" id="GO:0005524">
    <property type="term" value="F:ATP binding"/>
    <property type="evidence" value="ECO:0007669"/>
    <property type="project" value="InterPro"/>
</dbReference>
<name>A0A4Y3WVK5_9PSEU</name>
<dbReference type="InterPro" id="IPR051396">
    <property type="entry name" value="Bact_Antivir_Def_Nuclease"/>
</dbReference>
<dbReference type="Pfam" id="PF13476">
    <property type="entry name" value="AAA_23"/>
    <property type="match status" value="1"/>
</dbReference>
<protein>
    <recommendedName>
        <fullName evidence="5">AAA+ ATPase domain-containing protein</fullName>
    </recommendedName>
</protein>
<dbReference type="Gene3D" id="3.40.50.300">
    <property type="entry name" value="P-loop containing nucleotide triphosphate hydrolases"/>
    <property type="match status" value="1"/>
</dbReference>
<evidence type="ECO:0000259" key="1">
    <source>
        <dbReference type="Pfam" id="PF13304"/>
    </source>
</evidence>
<reference evidence="3 4" key="1">
    <citation type="submission" date="2019-06" db="EMBL/GenBank/DDBJ databases">
        <title>Whole genome shotgun sequence of Pseudonocardia hydrocarbonoxydans NBRC 14498.</title>
        <authorList>
            <person name="Hosoyama A."/>
            <person name="Uohara A."/>
            <person name="Ohji S."/>
            <person name="Ichikawa N."/>
        </authorList>
    </citation>
    <scope>NUCLEOTIDE SEQUENCE [LARGE SCALE GENOMIC DNA]</scope>
    <source>
        <strain evidence="3 4">NBRC 14498</strain>
    </source>
</reference>
<evidence type="ECO:0000313" key="3">
    <source>
        <dbReference type="EMBL" id="GEC22794.1"/>
    </source>
</evidence>
<evidence type="ECO:0000313" key="4">
    <source>
        <dbReference type="Proteomes" id="UP000320338"/>
    </source>
</evidence>
<gene>
    <name evidence="3" type="ORF">PHY01_50770</name>
</gene>
<evidence type="ECO:0000259" key="2">
    <source>
        <dbReference type="Pfam" id="PF13476"/>
    </source>
</evidence>
<organism evidence="3 4">
    <name type="scientific">Pseudonocardia hydrocarbonoxydans</name>
    <dbReference type="NCBI Taxonomy" id="76726"/>
    <lineage>
        <taxon>Bacteria</taxon>
        <taxon>Bacillati</taxon>
        <taxon>Actinomycetota</taxon>
        <taxon>Actinomycetes</taxon>
        <taxon>Pseudonocardiales</taxon>
        <taxon>Pseudonocardiaceae</taxon>
        <taxon>Pseudonocardia</taxon>
    </lineage>
</organism>
<dbReference type="InterPro" id="IPR027417">
    <property type="entry name" value="P-loop_NTPase"/>
</dbReference>
<dbReference type="RefSeq" id="WP_141282608.1">
    <property type="nucleotide sequence ID" value="NZ_BAAARZ010000076.1"/>
</dbReference>
<dbReference type="InterPro" id="IPR038729">
    <property type="entry name" value="Rad50/SbcC_AAA"/>
</dbReference>
<feature type="domain" description="ATPase AAA-type core" evidence="1">
    <location>
        <begin position="210"/>
        <end position="274"/>
    </location>
</feature>
<dbReference type="GO" id="GO:0016887">
    <property type="term" value="F:ATP hydrolysis activity"/>
    <property type="evidence" value="ECO:0007669"/>
    <property type="project" value="InterPro"/>
</dbReference>
<dbReference type="OrthoDB" id="9815944at2"/>
<proteinExistence type="predicted"/>
<dbReference type="AlphaFoldDB" id="A0A4Y3WVK5"/>
<evidence type="ECO:0008006" key="5">
    <source>
        <dbReference type="Google" id="ProtNLM"/>
    </source>
</evidence>